<accession>E1YLF6</accession>
<dbReference type="InterPro" id="IPR040449">
    <property type="entry name" value="Peptidase_S66_N"/>
</dbReference>
<dbReference type="PANTHER" id="PTHR30237">
    <property type="entry name" value="MURAMOYLTETRAPEPTIDE CARBOXYPEPTIDASE"/>
    <property type="match status" value="1"/>
</dbReference>
<keyword evidence="5" id="KW-0720">Serine protease</keyword>
<dbReference type="SUPFAM" id="SSF141986">
    <property type="entry name" value="LD-carboxypeptidase A C-terminal domain-like"/>
    <property type="match status" value="1"/>
</dbReference>
<dbReference type="GO" id="GO:0004180">
    <property type="term" value="F:carboxypeptidase activity"/>
    <property type="evidence" value="ECO:0007669"/>
    <property type="project" value="UniProtKB-KW"/>
</dbReference>
<evidence type="ECO:0000256" key="2">
    <source>
        <dbReference type="ARBA" id="ARBA00022645"/>
    </source>
</evidence>
<dbReference type="InterPro" id="IPR003507">
    <property type="entry name" value="S66_fam"/>
</dbReference>
<dbReference type="Gene3D" id="3.50.30.60">
    <property type="entry name" value="LD-carboxypeptidase A C-terminal domain-like"/>
    <property type="match status" value="1"/>
</dbReference>
<proteinExistence type="inferred from homology"/>
<name>E1YLF6_9BACT</name>
<evidence type="ECO:0000256" key="3">
    <source>
        <dbReference type="ARBA" id="ARBA00022670"/>
    </source>
</evidence>
<keyword evidence="2" id="KW-0121">Carboxypeptidase</keyword>
<dbReference type="InterPro" id="IPR029062">
    <property type="entry name" value="Class_I_gatase-like"/>
</dbReference>
<dbReference type="Pfam" id="PF17676">
    <property type="entry name" value="Peptidase_S66C"/>
    <property type="match status" value="1"/>
</dbReference>
<feature type="active site" description="Charge relay system" evidence="6">
    <location>
        <position position="316"/>
    </location>
</feature>
<evidence type="ECO:0000256" key="5">
    <source>
        <dbReference type="ARBA" id="ARBA00022825"/>
    </source>
</evidence>
<dbReference type="Pfam" id="PF02016">
    <property type="entry name" value="Peptidase_S66"/>
    <property type="match status" value="1"/>
</dbReference>
<dbReference type="AlphaFoldDB" id="E1YLF6"/>
<sequence>MPPRSPIVTASFLRLNGGTSYAIIREISSGNFRRESSSTAYLKTMEKKLLMPSMLKPGDTIGIAAPASPFDRNRFNKGVSVLESMGFNIYIPEEIYNVKGYLAGEDYQRAAIINNLFSEKKIKAVFFARGGFGSMKLLPLLDYKTISKNPKILIGYSDISALLSAIYKKCGLISFHGPMLTTLADAPKKTIHAMLSVLTSQSDIKIKPKRAVVLNPGRVSGTLLGGNLSTLCHLTGTPYLPYFKDCILVIEDRGEALYRIDRMLTHMKLAGYFKGLAGLALGSFTECGQVKEIYKLIQDLFKEYDIPVLAGLEAGHGKENITIPFGLKADLDTDSKMLSIKWQ</sequence>
<dbReference type="GO" id="GO:0006508">
    <property type="term" value="P:proteolysis"/>
    <property type="evidence" value="ECO:0007669"/>
    <property type="project" value="UniProtKB-KW"/>
</dbReference>
<dbReference type="MEROPS" id="S66.001"/>
<evidence type="ECO:0000256" key="4">
    <source>
        <dbReference type="ARBA" id="ARBA00022801"/>
    </source>
</evidence>
<dbReference type="Gene3D" id="3.40.50.10740">
    <property type="entry name" value="Class I glutamine amidotransferase-like"/>
    <property type="match status" value="1"/>
</dbReference>
<evidence type="ECO:0000313" key="9">
    <source>
        <dbReference type="EMBL" id="CBX30939.1"/>
    </source>
</evidence>
<evidence type="ECO:0000259" key="7">
    <source>
        <dbReference type="Pfam" id="PF02016"/>
    </source>
</evidence>
<dbReference type="PANTHER" id="PTHR30237:SF2">
    <property type="entry name" value="MUREIN TETRAPEPTIDE CARBOXYPEPTIDASE"/>
    <property type="match status" value="1"/>
</dbReference>
<feature type="active site" description="Nucleophile" evidence="6">
    <location>
        <position position="157"/>
    </location>
</feature>
<keyword evidence="4" id="KW-0378">Hydrolase</keyword>
<dbReference type="InterPro" id="IPR027478">
    <property type="entry name" value="LdcA_N"/>
</dbReference>
<dbReference type="SUPFAM" id="SSF52317">
    <property type="entry name" value="Class I glutamine amidotransferase-like"/>
    <property type="match status" value="1"/>
</dbReference>
<dbReference type="GO" id="GO:0008236">
    <property type="term" value="F:serine-type peptidase activity"/>
    <property type="evidence" value="ECO:0007669"/>
    <property type="project" value="UniProtKB-KW"/>
</dbReference>
<feature type="domain" description="LD-carboxypeptidase C-terminal" evidence="8">
    <location>
        <begin position="220"/>
        <end position="331"/>
    </location>
</feature>
<feature type="domain" description="LD-carboxypeptidase N-terminal" evidence="7">
    <location>
        <begin position="61"/>
        <end position="177"/>
    </location>
</feature>
<evidence type="ECO:0000256" key="1">
    <source>
        <dbReference type="ARBA" id="ARBA00010233"/>
    </source>
</evidence>
<evidence type="ECO:0000256" key="6">
    <source>
        <dbReference type="PIRSR" id="PIRSR028757-1"/>
    </source>
</evidence>
<evidence type="ECO:0008006" key="10">
    <source>
        <dbReference type="Google" id="ProtNLM"/>
    </source>
</evidence>
<dbReference type="PIRSF" id="PIRSF028757">
    <property type="entry name" value="LD-carboxypeptidase"/>
    <property type="match status" value="1"/>
</dbReference>
<dbReference type="CDD" id="cd07025">
    <property type="entry name" value="Peptidase_S66"/>
    <property type="match status" value="1"/>
</dbReference>
<dbReference type="InterPro" id="IPR040921">
    <property type="entry name" value="Peptidase_S66C"/>
</dbReference>
<organism evidence="9">
    <name type="scientific">uncultured Desulfobacterium sp</name>
    <dbReference type="NCBI Taxonomy" id="201089"/>
    <lineage>
        <taxon>Bacteria</taxon>
        <taxon>Pseudomonadati</taxon>
        <taxon>Thermodesulfobacteriota</taxon>
        <taxon>Desulfobacteria</taxon>
        <taxon>Desulfobacterales</taxon>
        <taxon>Desulfobacteriaceae</taxon>
        <taxon>Desulfobacterium</taxon>
        <taxon>environmental samples</taxon>
    </lineage>
</organism>
<keyword evidence="3" id="KW-0645">Protease</keyword>
<evidence type="ECO:0000259" key="8">
    <source>
        <dbReference type="Pfam" id="PF17676"/>
    </source>
</evidence>
<dbReference type="InterPro" id="IPR027461">
    <property type="entry name" value="Carboxypeptidase_A_C_sf"/>
</dbReference>
<reference evidence="9" key="1">
    <citation type="journal article" date="2011" name="Environ. Microbiol.">
        <title>Genomic insights into the metabolic potential of the polycyclic aromatic hydrocarbon degrading sulfate-reducing Deltaproteobacterium N47.</title>
        <authorList>
            <person name="Bergmann F."/>
            <person name="Selesi D."/>
            <person name="Weinmaier T."/>
            <person name="Tischler P."/>
            <person name="Rattei T."/>
            <person name="Meckenstock R.U."/>
        </authorList>
    </citation>
    <scope>NUCLEOTIDE SEQUENCE</scope>
</reference>
<gene>
    <name evidence="9" type="ORF">N47_E44510</name>
</gene>
<protein>
    <recommendedName>
        <fullName evidence="10">LD-carboxypeptidase</fullName>
    </recommendedName>
</protein>
<feature type="active site" description="Charge relay system" evidence="6">
    <location>
        <position position="251"/>
    </location>
</feature>
<dbReference type="EMBL" id="FR695877">
    <property type="protein sequence ID" value="CBX30939.1"/>
    <property type="molecule type" value="Genomic_DNA"/>
</dbReference>
<comment type="similarity">
    <text evidence="1">Belongs to the peptidase S66 family.</text>
</comment>